<name>A0A915IMP5_ROMCU</name>
<dbReference type="Proteomes" id="UP000887565">
    <property type="component" value="Unplaced"/>
</dbReference>
<protein>
    <submittedName>
        <fullName evidence="3">Uncharacterized protein</fullName>
    </submittedName>
</protein>
<organism evidence="2 3">
    <name type="scientific">Romanomermis culicivorax</name>
    <name type="common">Nematode worm</name>
    <dbReference type="NCBI Taxonomy" id="13658"/>
    <lineage>
        <taxon>Eukaryota</taxon>
        <taxon>Metazoa</taxon>
        <taxon>Ecdysozoa</taxon>
        <taxon>Nematoda</taxon>
        <taxon>Enoplea</taxon>
        <taxon>Dorylaimia</taxon>
        <taxon>Mermithida</taxon>
        <taxon>Mermithoidea</taxon>
        <taxon>Mermithidae</taxon>
        <taxon>Romanomermis</taxon>
    </lineage>
</organism>
<keyword evidence="1" id="KW-0732">Signal</keyword>
<feature type="chain" id="PRO_5037471388" evidence="1">
    <location>
        <begin position="17"/>
        <end position="91"/>
    </location>
</feature>
<accession>A0A915IMP5</accession>
<dbReference type="WBParaSite" id="nRc.2.0.1.t14728-RA">
    <property type="protein sequence ID" value="nRc.2.0.1.t14728-RA"/>
    <property type="gene ID" value="nRc.2.0.1.g14728"/>
</dbReference>
<sequence>MLLSIFISLHNLDVLAFLVAEIFGDRQAGQSDAGPGAGRFVHLTFKNSNFTQTYGANKSTTLMPVIRKRVKTPTVVPKPIGCKVVVNSPKC</sequence>
<keyword evidence="2" id="KW-1185">Reference proteome</keyword>
<proteinExistence type="predicted"/>
<dbReference type="AlphaFoldDB" id="A0A915IMP5"/>
<evidence type="ECO:0000313" key="2">
    <source>
        <dbReference type="Proteomes" id="UP000887565"/>
    </source>
</evidence>
<reference evidence="3" key="1">
    <citation type="submission" date="2022-11" db="UniProtKB">
        <authorList>
            <consortium name="WormBaseParasite"/>
        </authorList>
    </citation>
    <scope>IDENTIFICATION</scope>
</reference>
<evidence type="ECO:0000313" key="3">
    <source>
        <dbReference type="WBParaSite" id="nRc.2.0.1.t14728-RA"/>
    </source>
</evidence>
<feature type="signal peptide" evidence="1">
    <location>
        <begin position="1"/>
        <end position="16"/>
    </location>
</feature>
<evidence type="ECO:0000256" key="1">
    <source>
        <dbReference type="SAM" id="SignalP"/>
    </source>
</evidence>